<reference evidence="1 2" key="1">
    <citation type="journal article" date="2019" name="Nat. Ecol. Evol.">
        <title>Megaphylogeny resolves global patterns of mushroom evolution.</title>
        <authorList>
            <person name="Varga T."/>
            <person name="Krizsan K."/>
            <person name="Foldi C."/>
            <person name="Dima B."/>
            <person name="Sanchez-Garcia M."/>
            <person name="Sanchez-Ramirez S."/>
            <person name="Szollosi G.J."/>
            <person name="Szarkandi J.G."/>
            <person name="Papp V."/>
            <person name="Albert L."/>
            <person name="Andreopoulos W."/>
            <person name="Angelini C."/>
            <person name="Antonin V."/>
            <person name="Barry K.W."/>
            <person name="Bougher N.L."/>
            <person name="Buchanan P."/>
            <person name="Buyck B."/>
            <person name="Bense V."/>
            <person name="Catcheside P."/>
            <person name="Chovatia M."/>
            <person name="Cooper J."/>
            <person name="Damon W."/>
            <person name="Desjardin D."/>
            <person name="Finy P."/>
            <person name="Geml J."/>
            <person name="Haridas S."/>
            <person name="Hughes K."/>
            <person name="Justo A."/>
            <person name="Karasinski D."/>
            <person name="Kautmanova I."/>
            <person name="Kiss B."/>
            <person name="Kocsube S."/>
            <person name="Kotiranta H."/>
            <person name="LaButti K.M."/>
            <person name="Lechner B.E."/>
            <person name="Liimatainen K."/>
            <person name="Lipzen A."/>
            <person name="Lukacs Z."/>
            <person name="Mihaltcheva S."/>
            <person name="Morgado L.N."/>
            <person name="Niskanen T."/>
            <person name="Noordeloos M.E."/>
            <person name="Ohm R.A."/>
            <person name="Ortiz-Santana B."/>
            <person name="Ovrebo C."/>
            <person name="Racz N."/>
            <person name="Riley R."/>
            <person name="Savchenko A."/>
            <person name="Shiryaev A."/>
            <person name="Soop K."/>
            <person name="Spirin V."/>
            <person name="Szebenyi C."/>
            <person name="Tomsovsky M."/>
            <person name="Tulloss R.E."/>
            <person name="Uehling J."/>
            <person name="Grigoriev I.V."/>
            <person name="Vagvolgyi C."/>
            <person name="Papp T."/>
            <person name="Martin F.M."/>
            <person name="Miettinen O."/>
            <person name="Hibbett D.S."/>
            <person name="Nagy L.G."/>
        </authorList>
    </citation>
    <scope>NUCLEOTIDE SEQUENCE [LARGE SCALE GENOMIC DNA]</scope>
    <source>
        <strain evidence="1 2">NL-1719</strain>
    </source>
</reference>
<proteinExistence type="predicted"/>
<name>A0ACD3BAD3_9AGAR</name>
<protein>
    <submittedName>
        <fullName evidence="1">Uncharacterized protein</fullName>
    </submittedName>
</protein>
<dbReference type="Proteomes" id="UP000308600">
    <property type="component" value="Unassembled WGS sequence"/>
</dbReference>
<keyword evidence="2" id="KW-1185">Reference proteome</keyword>
<gene>
    <name evidence="1" type="ORF">BDN72DRAFT_833017</name>
</gene>
<dbReference type="EMBL" id="ML208267">
    <property type="protein sequence ID" value="TFK74537.1"/>
    <property type="molecule type" value="Genomic_DNA"/>
</dbReference>
<evidence type="ECO:0000313" key="2">
    <source>
        <dbReference type="Proteomes" id="UP000308600"/>
    </source>
</evidence>
<accession>A0ACD3BAD3</accession>
<sequence>MLPAPISLPKRRQFSRENSLASARIHYANLFRSRSRLTNLAVFLLSGLCFISIIVNLYFIGLNNGNITPPVMLSSIIRDPNLENLDHMVMVPGHAIWIGTDANLRTNDDQWTLEPYQMGGNRVQAFFEHIAKGVGLSLKDPRSLLVFSGGQTRASSTITEAQSYLRLAITAGLFNNSTAHPLRATTENYALDSYQNLLFSIARFREYTGRFPSKITIVGYDFKRARFTDLHRAALHWPRSKFHYIGVDPQDHGNHDAEAGELQNGYKPYSRDLYGCHSNLQAKRRQRNVHTRFHPYYTSCPELQALLNWCPSPSDNADEEALFSGSLPWN</sequence>
<evidence type="ECO:0000313" key="1">
    <source>
        <dbReference type="EMBL" id="TFK74537.1"/>
    </source>
</evidence>
<organism evidence="1 2">
    <name type="scientific">Pluteus cervinus</name>
    <dbReference type="NCBI Taxonomy" id="181527"/>
    <lineage>
        <taxon>Eukaryota</taxon>
        <taxon>Fungi</taxon>
        <taxon>Dikarya</taxon>
        <taxon>Basidiomycota</taxon>
        <taxon>Agaricomycotina</taxon>
        <taxon>Agaricomycetes</taxon>
        <taxon>Agaricomycetidae</taxon>
        <taxon>Agaricales</taxon>
        <taxon>Pluteineae</taxon>
        <taxon>Pluteaceae</taxon>
        <taxon>Pluteus</taxon>
    </lineage>
</organism>